<accession>A0ABX4XP00</accession>
<evidence type="ECO:0008006" key="3">
    <source>
        <dbReference type="Google" id="ProtNLM"/>
    </source>
</evidence>
<evidence type="ECO:0000313" key="2">
    <source>
        <dbReference type="Proteomes" id="UP000236500"/>
    </source>
</evidence>
<reference evidence="1 2" key="1">
    <citation type="submission" date="2016-11" db="EMBL/GenBank/DDBJ databases">
        <title>Whole Genome Sequence of Listeria newyorkensis.</title>
        <authorList>
            <person name="Frink S."/>
            <person name="Morales C."/>
            <person name="Kiang D."/>
        </authorList>
    </citation>
    <scope>NUCLEOTIDE SEQUENCE [LARGE SCALE GENOMIC DNA]</scope>
    <source>
        <strain evidence="1 2">F1604011-044</strain>
    </source>
</reference>
<name>A0ABX4XP00_9LIST</name>
<comment type="caution">
    <text evidence="1">The sequence shown here is derived from an EMBL/GenBank/DDBJ whole genome shotgun (WGS) entry which is preliminary data.</text>
</comment>
<organism evidence="1 2">
    <name type="scientific">Listeria newyorkensis</name>
    <dbReference type="NCBI Taxonomy" id="1497681"/>
    <lineage>
        <taxon>Bacteria</taxon>
        <taxon>Bacillati</taxon>
        <taxon>Bacillota</taxon>
        <taxon>Bacilli</taxon>
        <taxon>Bacillales</taxon>
        <taxon>Listeriaceae</taxon>
        <taxon>Listeria</taxon>
    </lineage>
</organism>
<dbReference type="InterPro" id="IPR021739">
    <property type="entry name" value="SaV-like"/>
</dbReference>
<keyword evidence="2" id="KW-1185">Reference proteome</keyword>
<dbReference type="Proteomes" id="UP000236500">
    <property type="component" value="Unassembled WGS sequence"/>
</dbReference>
<gene>
    <name evidence="1" type="ORF">BMT55_16080</name>
</gene>
<dbReference type="EMBL" id="MPDH01000028">
    <property type="protein sequence ID" value="PNP87441.1"/>
    <property type="molecule type" value="Genomic_DNA"/>
</dbReference>
<protein>
    <recommendedName>
        <fullName evidence="3">DUF3310 domain-containing protein</fullName>
    </recommendedName>
</protein>
<sequence>MQNDNVNQPPHYQRGGIETLDFIKAKVDYEPVAIANVIKYVSRYRDKNGLEDLMKAQFYLNDVIKWIEKQKSKFILDEYHSFKSNVVITTAGHDELSQQWKRAKESLDGIGVLDVDVRLSRVYESDEEVGILEKFKNSVNEKDGVYAQVDGKVLVSYDVPATGYGQTVINWAAGKPVSAETVTKHKIK</sequence>
<dbReference type="Pfam" id="PF11753">
    <property type="entry name" value="DUF3310"/>
    <property type="match status" value="1"/>
</dbReference>
<evidence type="ECO:0000313" key="1">
    <source>
        <dbReference type="EMBL" id="PNP87441.1"/>
    </source>
</evidence>
<proteinExistence type="predicted"/>